<feature type="compositionally biased region" description="Polar residues" evidence="1">
    <location>
        <begin position="1"/>
        <end position="21"/>
    </location>
</feature>
<dbReference type="EMBL" id="WNYA01066802">
    <property type="protein sequence ID" value="KAG8535438.1"/>
    <property type="molecule type" value="Genomic_DNA"/>
</dbReference>
<evidence type="ECO:0000313" key="3">
    <source>
        <dbReference type="Proteomes" id="UP000824782"/>
    </source>
</evidence>
<keyword evidence="3" id="KW-1185">Reference proteome</keyword>
<name>A0AAV6YNR9_ENGPU</name>
<dbReference type="AlphaFoldDB" id="A0AAV6YNR9"/>
<organism evidence="2 3">
    <name type="scientific">Engystomops pustulosus</name>
    <name type="common">Tungara frog</name>
    <name type="synonym">Physalaemus pustulosus</name>
    <dbReference type="NCBI Taxonomy" id="76066"/>
    <lineage>
        <taxon>Eukaryota</taxon>
        <taxon>Metazoa</taxon>
        <taxon>Chordata</taxon>
        <taxon>Craniata</taxon>
        <taxon>Vertebrata</taxon>
        <taxon>Euteleostomi</taxon>
        <taxon>Amphibia</taxon>
        <taxon>Batrachia</taxon>
        <taxon>Anura</taxon>
        <taxon>Neobatrachia</taxon>
        <taxon>Hyloidea</taxon>
        <taxon>Leptodactylidae</taxon>
        <taxon>Leiuperinae</taxon>
        <taxon>Engystomops</taxon>
    </lineage>
</organism>
<evidence type="ECO:0000256" key="1">
    <source>
        <dbReference type="SAM" id="MobiDB-lite"/>
    </source>
</evidence>
<accession>A0AAV6YNR9</accession>
<gene>
    <name evidence="2" type="ORF">GDO81_028532</name>
</gene>
<feature type="region of interest" description="Disordered" evidence="1">
    <location>
        <begin position="1"/>
        <end position="43"/>
    </location>
</feature>
<proteinExistence type="predicted"/>
<protein>
    <submittedName>
        <fullName evidence="2">Uncharacterized protein</fullName>
    </submittedName>
</protein>
<sequence length="69" mass="8017">MSRTRVTSKNQQKLSNASMSRQPLLKTDTKFSIAPPPPPPPTLSKCPKYLQRWDLVMNCLPSRRWVFIF</sequence>
<evidence type="ECO:0000313" key="2">
    <source>
        <dbReference type="EMBL" id="KAG8535438.1"/>
    </source>
</evidence>
<dbReference type="Proteomes" id="UP000824782">
    <property type="component" value="Unassembled WGS sequence"/>
</dbReference>
<reference evidence="2" key="1">
    <citation type="thesis" date="2020" institute="ProQuest LLC" country="789 East Eisenhower Parkway, Ann Arbor, MI, USA">
        <title>Comparative Genomics and Chromosome Evolution.</title>
        <authorList>
            <person name="Mudd A.B."/>
        </authorList>
    </citation>
    <scope>NUCLEOTIDE SEQUENCE</scope>
    <source>
        <strain evidence="2">237g6f4</strain>
        <tissue evidence="2">Blood</tissue>
    </source>
</reference>
<comment type="caution">
    <text evidence="2">The sequence shown here is derived from an EMBL/GenBank/DDBJ whole genome shotgun (WGS) entry which is preliminary data.</text>
</comment>